<comment type="caution">
    <text evidence="5">The sequence shown here is derived from an EMBL/GenBank/DDBJ whole genome shotgun (WGS) entry which is preliminary data.</text>
</comment>
<dbReference type="EMBL" id="BART01041793">
    <property type="protein sequence ID" value="GAH29018.1"/>
    <property type="molecule type" value="Genomic_DNA"/>
</dbReference>
<dbReference type="GO" id="GO:0005524">
    <property type="term" value="F:ATP binding"/>
    <property type="evidence" value="ECO:0007669"/>
    <property type="project" value="UniProtKB-KW"/>
</dbReference>
<keyword evidence="2" id="KW-0436">Ligase</keyword>
<dbReference type="InterPro" id="IPR000559">
    <property type="entry name" value="Formate_THF_ligase"/>
</dbReference>
<name>X1G7Q1_9ZZZZ</name>
<dbReference type="AlphaFoldDB" id="X1G7Q1"/>
<gene>
    <name evidence="5" type="ORF">S01H4_66968</name>
</gene>
<keyword evidence="3" id="KW-0547">Nucleotide-binding</keyword>
<accession>X1G7Q1</accession>
<proteinExistence type="predicted"/>
<evidence type="ECO:0000256" key="1">
    <source>
        <dbReference type="ARBA" id="ARBA00022563"/>
    </source>
</evidence>
<reference evidence="5" key="1">
    <citation type="journal article" date="2014" name="Front. Microbiol.">
        <title>High frequency of phylogenetically diverse reductive dehalogenase-homologous genes in deep subseafloor sedimentary metagenomes.</title>
        <authorList>
            <person name="Kawai M."/>
            <person name="Futagami T."/>
            <person name="Toyoda A."/>
            <person name="Takaki Y."/>
            <person name="Nishi S."/>
            <person name="Hori S."/>
            <person name="Arai W."/>
            <person name="Tsubouchi T."/>
            <person name="Morono Y."/>
            <person name="Uchiyama I."/>
            <person name="Ito T."/>
            <person name="Fujiyama A."/>
            <person name="Inagaki F."/>
            <person name="Takami H."/>
        </authorList>
    </citation>
    <scope>NUCLEOTIDE SEQUENCE</scope>
    <source>
        <strain evidence="5">Expedition CK06-06</strain>
    </source>
</reference>
<organism evidence="5">
    <name type="scientific">marine sediment metagenome</name>
    <dbReference type="NCBI Taxonomy" id="412755"/>
    <lineage>
        <taxon>unclassified sequences</taxon>
        <taxon>metagenomes</taxon>
        <taxon>ecological metagenomes</taxon>
    </lineage>
</organism>
<dbReference type="Pfam" id="PF01268">
    <property type="entry name" value="FTHFS"/>
    <property type="match status" value="1"/>
</dbReference>
<dbReference type="Gene3D" id="3.40.50.300">
    <property type="entry name" value="P-loop containing nucleotide triphosphate hydrolases"/>
    <property type="match status" value="1"/>
</dbReference>
<protein>
    <recommendedName>
        <fullName evidence="6">Formate--tetrahydrofolate ligase</fullName>
    </recommendedName>
</protein>
<dbReference type="SUPFAM" id="SSF52540">
    <property type="entry name" value="P-loop containing nucleoside triphosphate hydrolases"/>
    <property type="match status" value="1"/>
</dbReference>
<evidence type="ECO:0000256" key="2">
    <source>
        <dbReference type="ARBA" id="ARBA00022598"/>
    </source>
</evidence>
<evidence type="ECO:0008006" key="6">
    <source>
        <dbReference type="Google" id="ProtNLM"/>
    </source>
</evidence>
<keyword evidence="1" id="KW-0554">One-carbon metabolism</keyword>
<sequence length="54" mass="6033">APIKPISEIAEIIGLTEDDLELYGKYKAKVTLDVLERNKDKPNGKYIDVTCITP</sequence>
<evidence type="ECO:0000313" key="5">
    <source>
        <dbReference type="EMBL" id="GAH29018.1"/>
    </source>
</evidence>
<dbReference type="GO" id="GO:0006730">
    <property type="term" value="P:one-carbon metabolic process"/>
    <property type="evidence" value="ECO:0007669"/>
    <property type="project" value="UniProtKB-KW"/>
</dbReference>
<evidence type="ECO:0000256" key="3">
    <source>
        <dbReference type="ARBA" id="ARBA00022741"/>
    </source>
</evidence>
<feature type="non-terminal residue" evidence="5">
    <location>
        <position position="1"/>
    </location>
</feature>
<feature type="non-terminal residue" evidence="5">
    <location>
        <position position="54"/>
    </location>
</feature>
<dbReference type="GO" id="GO:0004329">
    <property type="term" value="F:formate-tetrahydrofolate ligase activity"/>
    <property type="evidence" value="ECO:0007669"/>
    <property type="project" value="InterPro"/>
</dbReference>
<dbReference type="InterPro" id="IPR027417">
    <property type="entry name" value="P-loop_NTPase"/>
</dbReference>
<evidence type="ECO:0000256" key="4">
    <source>
        <dbReference type="ARBA" id="ARBA00022840"/>
    </source>
</evidence>
<keyword evidence="4" id="KW-0067">ATP-binding</keyword>